<keyword evidence="5" id="KW-1133">Transmembrane helix</keyword>
<evidence type="ECO:0000256" key="3">
    <source>
        <dbReference type="ARBA" id="ARBA00022475"/>
    </source>
</evidence>
<protein>
    <submittedName>
        <fullName evidence="7">Na+/H+ antiporter subunit E</fullName>
    </submittedName>
</protein>
<dbReference type="PIRSF" id="PIRSF019239">
    <property type="entry name" value="MrpE"/>
    <property type="match status" value="1"/>
</dbReference>
<dbReference type="RefSeq" id="WP_369454119.1">
    <property type="nucleotide sequence ID" value="NZ_JBGCUO010000001.1"/>
</dbReference>
<comment type="subcellular location">
    <subcellularLocation>
        <location evidence="1">Cell membrane</location>
        <topology evidence="1">Multi-pass membrane protein</topology>
    </subcellularLocation>
</comment>
<evidence type="ECO:0000256" key="6">
    <source>
        <dbReference type="ARBA" id="ARBA00023136"/>
    </source>
</evidence>
<dbReference type="PANTHER" id="PTHR34584">
    <property type="entry name" value="NA(+)/H(+) ANTIPORTER SUBUNIT E1"/>
    <property type="match status" value="1"/>
</dbReference>
<evidence type="ECO:0000256" key="4">
    <source>
        <dbReference type="ARBA" id="ARBA00022692"/>
    </source>
</evidence>
<comment type="caution">
    <text evidence="7">The sequence shown here is derived from an EMBL/GenBank/DDBJ whole genome shotgun (WGS) entry which is preliminary data.</text>
</comment>
<evidence type="ECO:0000313" key="8">
    <source>
        <dbReference type="Proteomes" id="UP001562065"/>
    </source>
</evidence>
<dbReference type="NCBIfam" id="NF006520">
    <property type="entry name" value="PRK08965.1-4"/>
    <property type="match status" value="1"/>
</dbReference>
<dbReference type="PANTHER" id="PTHR34584:SF1">
    <property type="entry name" value="NA(+)_H(+) ANTIPORTER SUBUNIT E1"/>
    <property type="match status" value="1"/>
</dbReference>
<dbReference type="InterPro" id="IPR002758">
    <property type="entry name" value="Cation_antiport_E"/>
</dbReference>
<keyword evidence="8" id="KW-1185">Reference proteome</keyword>
<keyword evidence="3" id="KW-1003">Cell membrane</keyword>
<gene>
    <name evidence="7" type="ORF">AB5I84_01810</name>
</gene>
<keyword evidence="4" id="KW-0812">Transmembrane</keyword>
<name>A0ABV4ADE4_9GAMM</name>
<keyword evidence="6" id="KW-0472">Membrane</keyword>
<sequence>MIKRWLPFPLMSAFLLVMWLLLNDSFSVGQILLGALLAWGIPAATRRMQPVRARKVRRLGVALKLACVVTHDIVQSCIQVTGVIWGRREKRCRSGFMTLPLELRSPHGLAVLSCIISSTPGTAWVELSEDRRLLMIHVLDLDDEDAWATLIKTRYERPLMEIFE</sequence>
<comment type="similarity">
    <text evidence="2">Belongs to the CPA3 antiporters (TC 2.A.63) subunit E family.</text>
</comment>
<proteinExistence type="inferred from homology"/>
<dbReference type="NCBIfam" id="NF006518">
    <property type="entry name" value="PRK08965.1-2"/>
    <property type="match status" value="1"/>
</dbReference>
<evidence type="ECO:0000256" key="2">
    <source>
        <dbReference type="ARBA" id="ARBA00006228"/>
    </source>
</evidence>
<dbReference type="Pfam" id="PF01899">
    <property type="entry name" value="MNHE"/>
    <property type="match status" value="1"/>
</dbReference>
<reference evidence="7 8" key="1">
    <citation type="submission" date="2024-07" db="EMBL/GenBank/DDBJ databases">
        <authorList>
            <person name="Ren Q."/>
        </authorList>
    </citation>
    <scope>NUCLEOTIDE SEQUENCE [LARGE SCALE GENOMIC DNA]</scope>
    <source>
        <strain evidence="7 8">REN37</strain>
    </source>
</reference>
<dbReference type="Proteomes" id="UP001562065">
    <property type="component" value="Unassembled WGS sequence"/>
</dbReference>
<evidence type="ECO:0000313" key="7">
    <source>
        <dbReference type="EMBL" id="MEY1660878.1"/>
    </source>
</evidence>
<accession>A0ABV4ADE4</accession>
<evidence type="ECO:0000256" key="1">
    <source>
        <dbReference type="ARBA" id="ARBA00004651"/>
    </source>
</evidence>
<evidence type="ECO:0000256" key="5">
    <source>
        <dbReference type="ARBA" id="ARBA00022989"/>
    </source>
</evidence>
<dbReference type="EMBL" id="JBGCUO010000001">
    <property type="protein sequence ID" value="MEY1660878.1"/>
    <property type="molecule type" value="Genomic_DNA"/>
</dbReference>
<organism evidence="7 8">
    <name type="scientific">Isoalcanivorax beigongshangi</name>
    <dbReference type="NCBI Taxonomy" id="3238810"/>
    <lineage>
        <taxon>Bacteria</taxon>
        <taxon>Pseudomonadati</taxon>
        <taxon>Pseudomonadota</taxon>
        <taxon>Gammaproteobacteria</taxon>
        <taxon>Oceanospirillales</taxon>
        <taxon>Alcanivoracaceae</taxon>
        <taxon>Isoalcanivorax</taxon>
    </lineage>
</organism>